<evidence type="ECO:0000313" key="12">
    <source>
        <dbReference type="Proteomes" id="UP000032025"/>
    </source>
</evidence>
<dbReference type="PANTHER" id="PTHR45436:SF5">
    <property type="entry name" value="SENSOR HISTIDINE KINASE TRCS"/>
    <property type="match status" value="1"/>
</dbReference>
<evidence type="ECO:0000256" key="2">
    <source>
        <dbReference type="ARBA" id="ARBA00004370"/>
    </source>
</evidence>
<dbReference type="CDD" id="cd00075">
    <property type="entry name" value="HATPase"/>
    <property type="match status" value="1"/>
</dbReference>
<evidence type="ECO:0000256" key="4">
    <source>
        <dbReference type="ARBA" id="ARBA00022553"/>
    </source>
</evidence>
<name>A0A0C9N2C5_SPHPI</name>
<comment type="subcellular location">
    <subcellularLocation>
        <location evidence="2">Membrane</location>
    </subcellularLocation>
</comment>
<dbReference type="Proteomes" id="UP000032025">
    <property type="component" value="Unassembled WGS sequence"/>
</dbReference>
<proteinExistence type="predicted"/>
<evidence type="ECO:0000256" key="7">
    <source>
        <dbReference type="ARBA" id="ARBA00022777"/>
    </source>
</evidence>
<keyword evidence="5" id="KW-0808">Transferase</keyword>
<evidence type="ECO:0000256" key="6">
    <source>
        <dbReference type="ARBA" id="ARBA00022692"/>
    </source>
</evidence>
<feature type="domain" description="Histidine kinase" evidence="10">
    <location>
        <begin position="474"/>
        <end position="694"/>
    </location>
</feature>
<evidence type="ECO:0000313" key="11">
    <source>
        <dbReference type="EMBL" id="GAN13679.1"/>
    </source>
</evidence>
<keyword evidence="4" id="KW-0597">Phosphoprotein</keyword>
<dbReference type="RefSeq" id="WP_007406555.1">
    <property type="nucleotide sequence ID" value="NZ_BBJS01000023.1"/>
</dbReference>
<dbReference type="PANTHER" id="PTHR45436">
    <property type="entry name" value="SENSOR HISTIDINE KINASE YKOH"/>
    <property type="match status" value="1"/>
</dbReference>
<evidence type="ECO:0000256" key="3">
    <source>
        <dbReference type="ARBA" id="ARBA00012438"/>
    </source>
</evidence>
<dbReference type="InterPro" id="IPR004358">
    <property type="entry name" value="Sig_transdc_His_kin-like_C"/>
</dbReference>
<dbReference type="PROSITE" id="PS50109">
    <property type="entry name" value="HIS_KIN"/>
    <property type="match status" value="1"/>
</dbReference>
<dbReference type="SMART" id="SM00387">
    <property type="entry name" value="HATPase_c"/>
    <property type="match status" value="1"/>
</dbReference>
<evidence type="ECO:0000259" key="10">
    <source>
        <dbReference type="PROSITE" id="PS50109"/>
    </source>
</evidence>
<dbReference type="InterPro" id="IPR003594">
    <property type="entry name" value="HATPase_dom"/>
</dbReference>
<reference evidence="11 12" key="1">
    <citation type="submission" date="2014-08" db="EMBL/GenBank/DDBJ databases">
        <title>Whole genome shotgun sequence of Sphingomonas paucimobilis NBRC 13935.</title>
        <authorList>
            <person name="Hosoyama A."/>
            <person name="Hashimoto M."/>
            <person name="Hosoyama Y."/>
            <person name="Noguchi M."/>
            <person name="Uohara A."/>
            <person name="Ohji S."/>
            <person name="Katano-Makiyama Y."/>
            <person name="Ichikawa N."/>
            <person name="Kimura A."/>
            <person name="Yamazoe A."/>
            <person name="Fujita N."/>
        </authorList>
    </citation>
    <scope>NUCLEOTIDE SEQUENCE [LARGE SCALE GENOMIC DNA]</scope>
    <source>
        <strain evidence="11 12">NBRC 13935</strain>
    </source>
</reference>
<keyword evidence="8" id="KW-1133">Transmembrane helix</keyword>
<dbReference type="SUPFAM" id="SSF55874">
    <property type="entry name" value="ATPase domain of HSP90 chaperone/DNA topoisomerase II/histidine kinase"/>
    <property type="match status" value="2"/>
</dbReference>
<dbReference type="Gene3D" id="3.30.565.10">
    <property type="entry name" value="Histidine kinase-like ATPase, C-terminal domain"/>
    <property type="match status" value="2"/>
</dbReference>
<dbReference type="GO" id="GO:0004673">
    <property type="term" value="F:protein histidine kinase activity"/>
    <property type="evidence" value="ECO:0007669"/>
    <property type="project" value="UniProtKB-EC"/>
</dbReference>
<dbReference type="GO" id="GO:0005886">
    <property type="term" value="C:plasma membrane"/>
    <property type="evidence" value="ECO:0007669"/>
    <property type="project" value="TreeGrafter"/>
</dbReference>
<accession>A0A0C9N2C5</accession>
<dbReference type="GO" id="GO:0000160">
    <property type="term" value="P:phosphorelay signal transduction system"/>
    <property type="evidence" value="ECO:0007669"/>
    <property type="project" value="TreeGrafter"/>
</dbReference>
<keyword evidence="7" id="KW-0418">Kinase</keyword>
<keyword evidence="6" id="KW-0812">Transmembrane</keyword>
<dbReference type="AlphaFoldDB" id="A0A0C9N2C5"/>
<evidence type="ECO:0000256" key="8">
    <source>
        <dbReference type="ARBA" id="ARBA00022989"/>
    </source>
</evidence>
<dbReference type="InterPro" id="IPR050428">
    <property type="entry name" value="TCS_sensor_his_kinase"/>
</dbReference>
<comment type="catalytic activity">
    <reaction evidence="1">
        <text>ATP + protein L-histidine = ADP + protein N-phospho-L-histidine.</text>
        <dbReference type="EC" id="2.7.13.3"/>
    </reaction>
</comment>
<gene>
    <name evidence="11" type="ORF">SP6_23_00790</name>
</gene>
<sequence>MTENLPIADSGVASIRPRARLISLIGEELISDEPVALVELVKNAFDADASRVEVRFSGADVAAPTSILIEDDGIGMTLGTVLNAWLEPGTVLKKRMDRSPGGRPYQGAKGIGRFASARLGSTLLMETKAVDQDRQVSVLLEWGRFDDDSYLEDIKVEYEVVAKPDSSQGTSLQIEGLKPGAWDSNGYQRLHARLSRLISPFDDVDDFDILLEIPAAPELSGRVQPPQVVLKPRYLLRGALDSNGTFAGTIVIDGAETPVTRDLARGDRPGCGPFEVEVRAWDRDREGLDPIAVRENMTVAQIRQTLNLYSGVSIYRDGFRVHPYGESGNDWLNLDLRSRQNPVRNLANNQLIAAIRISRDLNPELQDRSTREGMIRNPAHAELEEWFKRVLVLLEEQRYRARPRRDEPKSQDQLFETFDLQSSVAEVVKQLGANHPVTRIVQDAARKVDEGVERVQDVLSRLLMSAGLGHMIDIVIHEIGAPVGKISRELTITEKILEKKNGTFFRDWVGENFDAMRTWLDQIQALRQRLDPQSGSRRQRATKFNVVAEVRSTVGLHDAILAKHGISVEFQLPDEPLQVRMPQAVLSQVVANLVDNATYWTAANGGDGKDAGRIIVHVEPIPDGFVVRVSDNGKGVSEADRELIFEPYFSQKTNGIGLGLYIARLVTEPYGRIIYRDDGPLPGACFEARFEKGVGR</sequence>
<organism evidence="11 12">
    <name type="scientific">Sphingomonas paucimobilis NBRC 13935</name>
    <dbReference type="NCBI Taxonomy" id="1219050"/>
    <lineage>
        <taxon>Bacteria</taxon>
        <taxon>Pseudomonadati</taxon>
        <taxon>Pseudomonadota</taxon>
        <taxon>Alphaproteobacteria</taxon>
        <taxon>Sphingomonadales</taxon>
        <taxon>Sphingomonadaceae</taxon>
        <taxon>Sphingomonas</taxon>
    </lineage>
</organism>
<dbReference type="EC" id="2.7.13.3" evidence="3"/>
<protein>
    <recommendedName>
        <fullName evidence="3">histidine kinase</fullName>
        <ecNumber evidence="3">2.7.13.3</ecNumber>
    </recommendedName>
</protein>
<keyword evidence="12" id="KW-1185">Reference proteome</keyword>
<comment type="caution">
    <text evidence="11">The sequence shown here is derived from an EMBL/GenBank/DDBJ whole genome shotgun (WGS) entry which is preliminary data.</text>
</comment>
<dbReference type="Pfam" id="PF13589">
    <property type="entry name" value="HATPase_c_3"/>
    <property type="match status" value="1"/>
</dbReference>
<dbReference type="GeneID" id="78527338"/>
<evidence type="ECO:0000256" key="9">
    <source>
        <dbReference type="ARBA" id="ARBA00023136"/>
    </source>
</evidence>
<dbReference type="InterPro" id="IPR005467">
    <property type="entry name" value="His_kinase_dom"/>
</dbReference>
<evidence type="ECO:0000256" key="5">
    <source>
        <dbReference type="ARBA" id="ARBA00022679"/>
    </source>
</evidence>
<dbReference type="InterPro" id="IPR036890">
    <property type="entry name" value="HATPase_C_sf"/>
</dbReference>
<dbReference type="EMBL" id="BBJS01000023">
    <property type="protein sequence ID" value="GAN13679.1"/>
    <property type="molecule type" value="Genomic_DNA"/>
</dbReference>
<dbReference type="PRINTS" id="PR00344">
    <property type="entry name" value="BCTRLSENSOR"/>
</dbReference>
<dbReference type="Pfam" id="PF02518">
    <property type="entry name" value="HATPase_c"/>
    <property type="match status" value="1"/>
</dbReference>
<keyword evidence="9" id="KW-0472">Membrane</keyword>
<evidence type="ECO:0000256" key="1">
    <source>
        <dbReference type="ARBA" id="ARBA00000085"/>
    </source>
</evidence>